<dbReference type="FunFam" id="3.40.50.150:FF:000256">
    <property type="entry name" value="S-adenosyl-L-methionine-dependent methyltransferase superfamily protein"/>
    <property type="match status" value="1"/>
</dbReference>
<protein>
    <recommendedName>
        <fullName evidence="7">Methyltransferase-like protein 13</fullName>
    </recommendedName>
</protein>
<dbReference type="SUPFAM" id="SSF53335">
    <property type="entry name" value="S-adenosyl-L-methionine-dependent methyltransferases"/>
    <property type="match status" value="2"/>
</dbReference>
<dbReference type="GO" id="GO:0008168">
    <property type="term" value="F:methyltransferase activity"/>
    <property type="evidence" value="ECO:0007669"/>
    <property type="project" value="UniProtKB-KW"/>
</dbReference>
<reference evidence="5" key="1">
    <citation type="submission" date="2018-11" db="EMBL/GenBank/DDBJ databases">
        <authorList>
            <person name="Grassa J C."/>
        </authorList>
    </citation>
    <scope>NUCLEOTIDE SEQUENCE [LARGE SCALE GENOMIC DNA]</scope>
</reference>
<dbReference type="Proteomes" id="UP000596661">
    <property type="component" value="Chromosome 7"/>
</dbReference>
<evidence type="ECO:0000313" key="6">
    <source>
        <dbReference type="Proteomes" id="UP000596661"/>
    </source>
</evidence>
<evidence type="ECO:0000256" key="3">
    <source>
        <dbReference type="ARBA" id="ARBA00022679"/>
    </source>
</evidence>
<reference evidence="5" key="2">
    <citation type="submission" date="2021-03" db="UniProtKB">
        <authorList>
            <consortium name="EnsemblPlants"/>
        </authorList>
    </citation>
    <scope>IDENTIFICATION</scope>
</reference>
<evidence type="ECO:0000256" key="2">
    <source>
        <dbReference type="ARBA" id="ARBA00022603"/>
    </source>
</evidence>
<keyword evidence="2" id="KW-0489">Methyltransferase</keyword>
<dbReference type="InterPro" id="IPR029063">
    <property type="entry name" value="SAM-dependent_MTases_sf"/>
</dbReference>
<accession>A0A803Q6Y4</accession>
<dbReference type="PANTHER" id="PTHR12176:SF78">
    <property type="entry name" value="EEF1A LYSINE AND N-TERMINAL METHYLTRANSFERASE"/>
    <property type="match status" value="1"/>
</dbReference>
<dbReference type="Gene3D" id="3.40.50.150">
    <property type="entry name" value="Vaccinia Virus protein VP39"/>
    <property type="match status" value="3"/>
</dbReference>
<dbReference type="GO" id="GO:0032259">
    <property type="term" value="P:methylation"/>
    <property type="evidence" value="ECO:0007669"/>
    <property type="project" value="UniProtKB-KW"/>
</dbReference>
<dbReference type="Pfam" id="PF01564">
    <property type="entry name" value="Spermine_synth"/>
    <property type="match status" value="1"/>
</dbReference>
<dbReference type="CDD" id="cd02440">
    <property type="entry name" value="AdoMet_MTases"/>
    <property type="match status" value="1"/>
</dbReference>
<dbReference type="EMBL" id="UZAU01000626">
    <property type="status" value="NOT_ANNOTATED_CDS"/>
    <property type="molecule type" value="Genomic_DNA"/>
</dbReference>
<evidence type="ECO:0008006" key="7">
    <source>
        <dbReference type="Google" id="ProtNLM"/>
    </source>
</evidence>
<keyword evidence="6" id="KW-1185">Reference proteome</keyword>
<evidence type="ECO:0000256" key="1">
    <source>
        <dbReference type="ARBA" id="ARBA00008361"/>
    </source>
</evidence>
<sequence>MNSSKSEAQTNHSSGCGNSRLSEHLYDAGFNQITNVDFSKVVISDMLRRNVRQRPGGLDALMEPELGPDLGKQYLSEVKRVLKIGGKFICLTLAEAHVLGLLFSTFRFGWKMSIHVIPQKPSSKPSLQTFMAVVEKESSSMLHEIMSSFDNSSLVCSGDQARGLFEALESENQIRRGNSSGSDISFSLEGLQLEDKPDLSKLSEGRRLQLTLGRQGSSCFIYKAVLLDSQSQSGPFQYHCGVFIVPKTRSREWLFSSEEGQWMVVESAKAARLIMVLLDSSHANASMEDIQKDLSPLVRQLAPSKDDVGAQIPFLTAGDGIKQRNVVHQVTSSFTGPIIVEDVVYENVDDDVSRIFPTKDLIFRRLVFQRKSFDQLKVYHGYLASSYHTGILSGFVLISSYMESVASSNTSAKAVIIGLGAGLLPMFLHGCMPFLHVEVVELDPVVLDLAKGYFGFTEEEHLQVHIADGIQFIRESNVVSNSGNDDATSNGICTTSHGKGGVNNTKVDIIIIDVDSADPSSGMTCPAADFVEDSFLQTVKKNLSENGLFVINLVARSQAIKDQVISRMKEVFNHLFCLKGEEDVNEVIFGLCSESSIEEDCLPKAACRLEKLLQLKHPEMSQSLIDAASKIRRLK</sequence>
<name>A0A803Q6Y4_CANSA</name>
<dbReference type="OMA" id="FEWYGAF"/>
<dbReference type="AlphaFoldDB" id="A0A803Q6Y4"/>
<comment type="similarity">
    <text evidence="1">Belongs to the methyltransferase superfamily.</text>
</comment>
<organism evidence="5 6">
    <name type="scientific">Cannabis sativa</name>
    <name type="common">Hemp</name>
    <name type="synonym">Marijuana</name>
    <dbReference type="NCBI Taxonomy" id="3483"/>
    <lineage>
        <taxon>Eukaryota</taxon>
        <taxon>Viridiplantae</taxon>
        <taxon>Streptophyta</taxon>
        <taxon>Embryophyta</taxon>
        <taxon>Tracheophyta</taxon>
        <taxon>Spermatophyta</taxon>
        <taxon>Magnoliopsida</taxon>
        <taxon>eudicotyledons</taxon>
        <taxon>Gunneridae</taxon>
        <taxon>Pentapetalae</taxon>
        <taxon>rosids</taxon>
        <taxon>fabids</taxon>
        <taxon>Rosales</taxon>
        <taxon>Cannabaceae</taxon>
        <taxon>Cannabis</taxon>
    </lineage>
</organism>
<dbReference type="PANTHER" id="PTHR12176">
    <property type="entry name" value="SAM-DEPENDENT METHYLTRANSFERASE SUPERFAMILY PROTEIN"/>
    <property type="match status" value="1"/>
</dbReference>
<keyword evidence="3" id="KW-0808">Transferase</keyword>
<proteinExistence type="inferred from homology"/>
<dbReference type="InterPro" id="IPR051419">
    <property type="entry name" value="Lys/N-term_MeTrsfase_sf"/>
</dbReference>
<evidence type="ECO:0000313" key="5">
    <source>
        <dbReference type="EnsemblPlants" id="cds.evm.model.07.90"/>
    </source>
</evidence>
<dbReference type="EnsemblPlants" id="evm.model.07.90">
    <property type="protein sequence ID" value="cds.evm.model.07.90"/>
    <property type="gene ID" value="evm.TU.07.90"/>
</dbReference>
<evidence type="ECO:0000256" key="4">
    <source>
        <dbReference type="ARBA" id="ARBA00023268"/>
    </source>
</evidence>
<dbReference type="Gramene" id="evm.model.07.90">
    <property type="protein sequence ID" value="cds.evm.model.07.90"/>
    <property type="gene ID" value="evm.TU.07.90"/>
</dbReference>
<keyword evidence="4" id="KW-0511">Multifunctional enzyme</keyword>